<reference evidence="1 3" key="2">
    <citation type="submission" date="2019-08" db="EMBL/GenBank/DDBJ databases">
        <title>In-depth cultivation of the pig gut microbiome towards novel bacterial diversity and tailored functional studies.</title>
        <authorList>
            <person name="Wylensek D."/>
            <person name="Hitch T.C.A."/>
            <person name="Clavel T."/>
        </authorList>
    </citation>
    <scope>NUCLEOTIDE SEQUENCE [LARGE SCALE GENOMIC DNA]</scope>
    <source>
        <strain evidence="1 3">WCA3-601-WT-6J</strain>
    </source>
</reference>
<evidence type="ECO:0000313" key="1">
    <source>
        <dbReference type="EMBL" id="MST93105.1"/>
    </source>
</evidence>
<protein>
    <submittedName>
        <fullName evidence="1">Uncharacterized protein</fullName>
    </submittedName>
</protein>
<gene>
    <name evidence="1" type="ORF">FYJ76_14400</name>
    <name evidence="2" type="ORF">GMD52_15560</name>
</gene>
<dbReference type="EMBL" id="VUNJ01000019">
    <property type="protein sequence ID" value="MST93105.1"/>
    <property type="molecule type" value="Genomic_DNA"/>
</dbReference>
<dbReference type="Proteomes" id="UP000449193">
    <property type="component" value="Unassembled WGS sequence"/>
</dbReference>
<dbReference type="RefSeq" id="WP_009324205.1">
    <property type="nucleotide sequence ID" value="NZ_DBEXHX010000011.1"/>
</dbReference>
<name>A0A6I2UDU2_9FIRM</name>
<dbReference type="AlphaFoldDB" id="A0A6I2UDU2"/>
<evidence type="ECO:0000313" key="4">
    <source>
        <dbReference type="Proteomes" id="UP000449193"/>
    </source>
</evidence>
<sequence length="73" mass="8728">MSEHSQATINYRCPICFSREVDVVLHRTANDQYYCTKCSFAGSKTDIREMYRELQKKYRFAQVRLTLKDIEQL</sequence>
<dbReference type="EMBL" id="WMZR01000027">
    <property type="protein sequence ID" value="MTS52939.1"/>
    <property type="molecule type" value="Genomic_DNA"/>
</dbReference>
<organism evidence="1 3">
    <name type="scientific">Ruthenibacterium lactatiformans</name>
    <dbReference type="NCBI Taxonomy" id="1550024"/>
    <lineage>
        <taxon>Bacteria</taxon>
        <taxon>Bacillati</taxon>
        <taxon>Bacillota</taxon>
        <taxon>Clostridia</taxon>
        <taxon>Eubacteriales</taxon>
        <taxon>Oscillospiraceae</taxon>
        <taxon>Ruthenibacterium</taxon>
    </lineage>
</organism>
<comment type="caution">
    <text evidence="1">The sequence shown here is derived from an EMBL/GenBank/DDBJ whole genome shotgun (WGS) entry which is preliminary data.</text>
</comment>
<dbReference type="Proteomes" id="UP000431913">
    <property type="component" value="Unassembled WGS sequence"/>
</dbReference>
<reference evidence="2 4" key="1">
    <citation type="journal article" date="2019" name="Nat. Med.">
        <title>A library of human gut bacterial isolates paired with longitudinal multiomics data enables mechanistic microbiome research.</title>
        <authorList>
            <person name="Poyet M."/>
            <person name="Groussin M."/>
            <person name="Gibbons S.M."/>
            <person name="Avila-Pacheco J."/>
            <person name="Jiang X."/>
            <person name="Kearney S.M."/>
            <person name="Perrotta A.R."/>
            <person name="Berdy B."/>
            <person name="Zhao S."/>
            <person name="Lieberman T.D."/>
            <person name="Swanson P.K."/>
            <person name="Smith M."/>
            <person name="Roesemann S."/>
            <person name="Alexander J.E."/>
            <person name="Rich S.A."/>
            <person name="Livny J."/>
            <person name="Vlamakis H."/>
            <person name="Clish C."/>
            <person name="Bullock K."/>
            <person name="Deik A."/>
            <person name="Scott J."/>
            <person name="Pierce K.A."/>
            <person name="Xavier R.J."/>
            <person name="Alm E.J."/>
        </authorList>
    </citation>
    <scope>NUCLEOTIDE SEQUENCE [LARGE SCALE GENOMIC DNA]</scope>
    <source>
        <strain evidence="2 4">BIOML-A7</strain>
    </source>
</reference>
<evidence type="ECO:0000313" key="2">
    <source>
        <dbReference type="EMBL" id="MTS52939.1"/>
    </source>
</evidence>
<proteinExistence type="predicted"/>
<accession>A0A6I2UDU2</accession>
<evidence type="ECO:0000313" key="3">
    <source>
        <dbReference type="Proteomes" id="UP000431913"/>
    </source>
</evidence>